<keyword evidence="1" id="KW-0472">Membrane</keyword>
<dbReference type="Gene3D" id="1.10.3210.10">
    <property type="entry name" value="Hypothetical protein af1432"/>
    <property type="match status" value="1"/>
</dbReference>
<dbReference type="Pfam" id="PF13487">
    <property type="entry name" value="HD_5"/>
    <property type="match status" value="1"/>
</dbReference>
<organism evidence="4 5">
    <name type="scientific">Muiribacterium halophilum</name>
    <dbReference type="NCBI Taxonomy" id="2053465"/>
    <lineage>
        <taxon>Bacteria</taxon>
        <taxon>Candidatus Muiribacteriota</taxon>
        <taxon>Candidatus Muiribacteriia</taxon>
        <taxon>Candidatus Muiribacteriales</taxon>
        <taxon>Candidatus Muiribacteriaceae</taxon>
        <taxon>Candidatus Muiribacterium</taxon>
    </lineage>
</organism>
<dbReference type="SUPFAM" id="SSF55781">
    <property type="entry name" value="GAF domain-like"/>
    <property type="match status" value="1"/>
</dbReference>
<feature type="transmembrane region" description="Helical" evidence="1">
    <location>
        <begin position="85"/>
        <end position="105"/>
    </location>
</feature>
<evidence type="ECO:0000259" key="3">
    <source>
        <dbReference type="PROSITE" id="PS51832"/>
    </source>
</evidence>
<feature type="transmembrane region" description="Helical" evidence="1">
    <location>
        <begin position="30"/>
        <end position="49"/>
    </location>
</feature>
<name>A0A2N5ZC32_MUIH1</name>
<dbReference type="InterPro" id="IPR006674">
    <property type="entry name" value="HD_domain"/>
</dbReference>
<dbReference type="PROSITE" id="PS51831">
    <property type="entry name" value="HD"/>
    <property type="match status" value="1"/>
</dbReference>
<dbReference type="PROSITE" id="PS51832">
    <property type="entry name" value="HD_GYP"/>
    <property type="match status" value="1"/>
</dbReference>
<keyword evidence="1" id="KW-0812">Transmembrane</keyword>
<dbReference type="NCBIfam" id="TIGR00277">
    <property type="entry name" value="HDIG"/>
    <property type="match status" value="1"/>
</dbReference>
<protein>
    <submittedName>
        <fullName evidence="4">Uncharacterized protein</fullName>
    </submittedName>
</protein>
<sequence>MQIFYFYIFNIFNSIIWVMLSLSSENLKLWVLWIFILAFFVSNTLMFSSNKKNRLLEKTKTIDFFIMTNMFMALAYIWTNGLMPIYYRIILSVFVLSALSLNIYVKNNELKEIHQMKSLLDIKIQEIGELHNITNAINSVLDLERLLDMVLSVTVEVLKVKRVSLFLFDEEKENLILKISKGLEKELFNNLKIPAGQGIIGLVARTGRPLLIKDIEQEMPEFYKPSDKNNEYQDKSFLCVPLKIKSETIGVLSVNDKENKEVFNENDLELLNILSTQIAVAIENANLIDNMKDNYKSTILALSNALDAKDSYTGGHSSQVTKYAIPIAKEMGFEKDFMEMLEYAGLLHDIGKIGIIENILNKKGRLTDEEFSIIKKHPSIGADILGGVAFLSDVVPLVKHHHERWDGNGYPDGLKSTEIPIGARIIAVADTFDAMTSDRPYRKGLPAEVAKNEIERCSGTQFDPDVVKAFLKAYNKGNIRVEQYEAVNRWI</sequence>
<keyword evidence="1" id="KW-1133">Transmembrane helix</keyword>
<proteinExistence type="predicted"/>
<dbReference type="CDD" id="cd00077">
    <property type="entry name" value="HDc"/>
    <property type="match status" value="1"/>
</dbReference>
<dbReference type="SMART" id="SM00065">
    <property type="entry name" value="GAF"/>
    <property type="match status" value="1"/>
</dbReference>
<dbReference type="EMBL" id="PKTG01000122">
    <property type="protein sequence ID" value="PLX16228.1"/>
    <property type="molecule type" value="Genomic_DNA"/>
</dbReference>
<dbReference type="PANTHER" id="PTHR43155:SF2">
    <property type="entry name" value="CYCLIC DI-GMP PHOSPHODIESTERASE PA4108"/>
    <property type="match status" value="1"/>
</dbReference>
<dbReference type="SUPFAM" id="SSF109604">
    <property type="entry name" value="HD-domain/PDEase-like"/>
    <property type="match status" value="1"/>
</dbReference>
<dbReference type="PANTHER" id="PTHR43155">
    <property type="entry name" value="CYCLIC DI-GMP PHOSPHODIESTERASE PA4108-RELATED"/>
    <property type="match status" value="1"/>
</dbReference>
<feature type="domain" description="HD" evidence="2">
    <location>
        <begin position="313"/>
        <end position="435"/>
    </location>
</feature>
<gene>
    <name evidence="4" type="ORF">C0601_11450</name>
</gene>
<dbReference type="InterPro" id="IPR029016">
    <property type="entry name" value="GAF-like_dom_sf"/>
</dbReference>
<dbReference type="InterPro" id="IPR003607">
    <property type="entry name" value="HD/PDEase_dom"/>
</dbReference>
<evidence type="ECO:0000313" key="5">
    <source>
        <dbReference type="Proteomes" id="UP000234857"/>
    </source>
</evidence>
<evidence type="ECO:0000259" key="2">
    <source>
        <dbReference type="PROSITE" id="PS51831"/>
    </source>
</evidence>
<dbReference type="InterPro" id="IPR006675">
    <property type="entry name" value="HDIG_dom"/>
</dbReference>
<dbReference type="Proteomes" id="UP000234857">
    <property type="component" value="Unassembled WGS sequence"/>
</dbReference>
<feature type="transmembrane region" description="Helical" evidence="1">
    <location>
        <begin position="5"/>
        <end position="24"/>
    </location>
</feature>
<feature type="domain" description="HD-GYP" evidence="3">
    <location>
        <begin position="291"/>
        <end position="486"/>
    </location>
</feature>
<reference evidence="4 5" key="1">
    <citation type="submission" date="2017-11" db="EMBL/GenBank/DDBJ databases">
        <title>Genome-resolved metagenomics identifies genetic mobility, metabolic interactions, and unexpected diversity in perchlorate-reducing communities.</title>
        <authorList>
            <person name="Barnum T.P."/>
            <person name="Figueroa I.A."/>
            <person name="Carlstrom C.I."/>
            <person name="Lucas L.N."/>
            <person name="Engelbrektson A.L."/>
            <person name="Coates J.D."/>
        </authorList>
    </citation>
    <scope>NUCLEOTIDE SEQUENCE [LARGE SCALE GENOMIC DNA]</scope>
    <source>
        <strain evidence="4">BM706</strain>
    </source>
</reference>
<accession>A0A2N5ZC32</accession>
<dbReference type="Gene3D" id="3.30.450.40">
    <property type="match status" value="1"/>
</dbReference>
<evidence type="ECO:0000313" key="4">
    <source>
        <dbReference type="EMBL" id="PLX16228.1"/>
    </source>
</evidence>
<feature type="transmembrane region" description="Helical" evidence="1">
    <location>
        <begin position="61"/>
        <end position="79"/>
    </location>
</feature>
<dbReference type="AlphaFoldDB" id="A0A2N5ZC32"/>
<dbReference type="Pfam" id="PF01590">
    <property type="entry name" value="GAF"/>
    <property type="match status" value="1"/>
</dbReference>
<dbReference type="InterPro" id="IPR037522">
    <property type="entry name" value="HD_GYP_dom"/>
</dbReference>
<dbReference type="SMART" id="SM00471">
    <property type="entry name" value="HDc"/>
    <property type="match status" value="1"/>
</dbReference>
<evidence type="ECO:0000256" key="1">
    <source>
        <dbReference type="SAM" id="Phobius"/>
    </source>
</evidence>
<dbReference type="InterPro" id="IPR003018">
    <property type="entry name" value="GAF"/>
</dbReference>
<comment type="caution">
    <text evidence="4">The sequence shown here is derived from an EMBL/GenBank/DDBJ whole genome shotgun (WGS) entry which is preliminary data.</text>
</comment>